<dbReference type="GO" id="GO:0005886">
    <property type="term" value="C:plasma membrane"/>
    <property type="evidence" value="ECO:0007669"/>
    <property type="project" value="TreeGrafter"/>
</dbReference>
<sequence>MAGVDEIEKVPERPQQQAIYDRDDIHQAALADNPSKAERPSWSTLLSIAFVGSSIVAPVSCGFIVATSILFPIGTDLGDLENLGWVVSGWSIASSVSFSLAGSLSDIFGRRNVILAGEFISLVGAIIAAVAQKLSTLIAGSTLLGLSCGFALVSYAAVPELLPNKYRALGIACIEGFLTIPWVALAFLLGNLFVVHATWRWVYYICIIYAALSLVGTAIFYFPPPRPRPGDASRTRLQEFLELDFIGILLYAGGLTSILLGLSWGGTAGHAWKSASVVAPIILGALAFVASFGYDFLVVEKTRRHTLFPRDMLRRFREFTISLVVAFTTGMVYYTMSAFLPQATQLVFGTTGIQLGLLLLPNGLGQMVGTWLVPMAVSLTGHPTRYILAGVSVQTLAVGFYAYGISGHKAAWAAFQFFGAGPFGLITVMLLLNAGLHVRPSELGIAVGLLGTFRSMGGSVGNAAFGAILRSVANEELPKRIIAAALANGYKGDLSALVGAVIATGNGVPNAFASVQAVTPALQASTMQAFSQAYAQAYKMVFYSTIPFGVVAVIAALFIKDSTEYMTNHTHVHLVKDVLHRSDPDKKIAE</sequence>
<feature type="transmembrane region" description="Helical" evidence="6">
    <location>
        <begin position="113"/>
        <end position="131"/>
    </location>
</feature>
<feature type="transmembrane region" description="Helical" evidence="6">
    <location>
        <begin position="169"/>
        <end position="195"/>
    </location>
</feature>
<keyword evidence="2" id="KW-0813">Transport</keyword>
<feature type="transmembrane region" description="Helical" evidence="6">
    <location>
        <begin position="83"/>
        <end position="101"/>
    </location>
</feature>
<proteinExistence type="predicted"/>
<keyword evidence="9" id="KW-1185">Reference proteome</keyword>
<organism evidence="8 9">
    <name type="scientific">Cladophialophora chaetospira</name>
    <dbReference type="NCBI Taxonomy" id="386627"/>
    <lineage>
        <taxon>Eukaryota</taxon>
        <taxon>Fungi</taxon>
        <taxon>Dikarya</taxon>
        <taxon>Ascomycota</taxon>
        <taxon>Pezizomycotina</taxon>
        <taxon>Eurotiomycetes</taxon>
        <taxon>Chaetothyriomycetidae</taxon>
        <taxon>Chaetothyriales</taxon>
        <taxon>Herpotrichiellaceae</taxon>
        <taxon>Cladophialophora</taxon>
    </lineage>
</organism>
<reference evidence="8" key="1">
    <citation type="submission" date="2022-10" db="EMBL/GenBank/DDBJ databases">
        <title>Culturing micro-colonial fungi from biological soil crusts in the Mojave desert and describing Neophaeococcomyces mojavensis, and introducing the new genera and species Taxawa tesnikishii.</title>
        <authorList>
            <person name="Kurbessoian T."/>
            <person name="Stajich J.E."/>
        </authorList>
    </citation>
    <scope>NUCLEOTIDE SEQUENCE</scope>
    <source>
        <strain evidence="8">TK_41</strain>
    </source>
</reference>
<feature type="transmembrane region" description="Helical" evidence="6">
    <location>
        <begin position="137"/>
        <end position="157"/>
    </location>
</feature>
<feature type="transmembrane region" description="Helical" evidence="6">
    <location>
        <begin position="243"/>
        <end position="265"/>
    </location>
</feature>
<gene>
    <name evidence="8" type="ORF">H2200_012231</name>
</gene>
<keyword evidence="5 6" id="KW-0472">Membrane</keyword>
<evidence type="ECO:0000256" key="4">
    <source>
        <dbReference type="ARBA" id="ARBA00022989"/>
    </source>
</evidence>
<dbReference type="PANTHER" id="PTHR23501:SF109">
    <property type="entry name" value="MAJOR FACILITATOR SUPERFAMILY (MFS) PROFILE DOMAIN-CONTAINING PROTEIN-RELATED"/>
    <property type="match status" value="1"/>
</dbReference>
<dbReference type="AlphaFoldDB" id="A0AA39CCP4"/>
<feature type="domain" description="Major facilitator superfamily (MFS) profile" evidence="7">
    <location>
        <begin position="46"/>
        <end position="564"/>
    </location>
</feature>
<feature type="transmembrane region" description="Helical" evidence="6">
    <location>
        <begin position="410"/>
        <end position="432"/>
    </location>
</feature>
<evidence type="ECO:0000313" key="9">
    <source>
        <dbReference type="Proteomes" id="UP001172673"/>
    </source>
</evidence>
<feature type="transmembrane region" description="Helical" evidence="6">
    <location>
        <begin position="540"/>
        <end position="559"/>
    </location>
</feature>
<comment type="subcellular location">
    <subcellularLocation>
        <location evidence="1">Membrane</location>
        <topology evidence="1">Multi-pass membrane protein</topology>
    </subcellularLocation>
</comment>
<evidence type="ECO:0000256" key="3">
    <source>
        <dbReference type="ARBA" id="ARBA00022692"/>
    </source>
</evidence>
<dbReference type="InterPro" id="IPR010573">
    <property type="entry name" value="MFS_Str1/Tri12-like"/>
</dbReference>
<dbReference type="Gene3D" id="1.20.1250.20">
    <property type="entry name" value="MFS general substrate transporter like domains"/>
    <property type="match status" value="2"/>
</dbReference>
<accession>A0AA39CCP4</accession>
<evidence type="ECO:0000256" key="2">
    <source>
        <dbReference type="ARBA" id="ARBA00022448"/>
    </source>
</evidence>
<comment type="caution">
    <text evidence="8">The sequence shown here is derived from an EMBL/GenBank/DDBJ whole genome shotgun (WGS) entry which is preliminary data.</text>
</comment>
<dbReference type="InterPro" id="IPR020846">
    <property type="entry name" value="MFS_dom"/>
</dbReference>
<dbReference type="Pfam" id="PF06609">
    <property type="entry name" value="TRI12"/>
    <property type="match status" value="1"/>
</dbReference>
<protein>
    <recommendedName>
        <fullName evidence="7">Major facilitator superfamily (MFS) profile domain-containing protein</fullName>
    </recommendedName>
</protein>
<keyword evidence="4 6" id="KW-1133">Transmembrane helix</keyword>
<feature type="transmembrane region" description="Helical" evidence="6">
    <location>
        <begin position="277"/>
        <end position="298"/>
    </location>
</feature>
<dbReference type="PROSITE" id="PS50850">
    <property type="entry name" value="MFS"/>
    <property type="match status" value="1"/>
</dbReference>
<dbReference type="GO" id="GO:0022857">
    <property type="term" value="F:transmembrane transporter activity"/>
    <property type="evidence" value="ECO:0007669"/>
    <property type="project" value="InterPro"/>
</dbReference>
<dbReference type="SUPFAM" id="SSF103473">
    <property type="entry name" value="MFS general substrate transporter"/>
    <property type="match status" value="1"/>
</dbReference>
<keyword evidence="3 6" id="KW-0812">Transmembrane</keyword>
<dbReference type="PANTHER" id="PTHR23501">
    <property type="entry name" value="MAJOR FACILITATOR SUPERFAMILY"/>
    <property type="match status" value="1"/>
</dbReference>
<feature type="transmembrane region" description="Helical" evidence="6">
    <location>
        <begin position="386"/>
        <end position="404"/>
    </location>
</feature>
<evidence type="ECO:0000256" key="6">
    <source>
        <dbReference type="SAM" id="Phobius"/>
    </source>
</evidence>
<evidence type="ECO:0000256" key="1">
    <source>
        <dbReference type="ARBA" id="ARBA00004141"/>
    </source>
</evidence>
<dbReference type="Proteomes" id="UP001172673">
    <property type="component" value="Unassembled WGS sequence"/>
</dbReference>
<evidence type="ECO:0000313" key="8">
    <source>
        <dbReference type="EMBL" id="KAJ9603453.1"/>
    </source>
</evidence>
<feature type="transmembrane region" description="Helical" evidence="6">
    <location>
        <begin position="45"/>
        <end position="71"/>
    </location>
</feature>
<evidence type="ECO:0000259" key="7">
    <source>
        <dbReference type="PROSITE" id="PS50850"/>
    </source>
</evidence>
<feature type="transmembrane region" description="Helical" evidence="6">
    <location>
        <begin position="201"/>
        <end position="222"/>
    </location>
</feature>
<feature type="transmembrane region" description="Helical" evidence="6">
    <location>
        <begin position="319"/>
        <end position="340"/>
    </location>
</feature>
<dbReference type="EMBL" id="JAPDRK010000022">
    <property type="protein sequence ID" value="KAJ9603453.1"/>
    <property type="molecule type" value="Genomic_DNA"/>
</dbReference>
<dbReference type="InterPro" id="IPR036259">
    <property type="entry name" value="MFS_trans_sf"/>
</dbReference>
<evidence type="ECO:0000256" key="5">
    <source>
        <dbReference type="ARBA" id="ARBA00023136"/>
    </source>
</evidence>
<name>A0AA39CCP4_9EURO</name>
<feature type="transmembrane region" description="Helical" evidence="6">
    <location>
        <begin position="352"/>
        <end position="374"/>
    </location>
</feature>